<dbReference type="InterPro" id="IPR026444">
    <property type="entry name" value="Secre_tail"/>
</dbReference>
<dbReference type="InterPro" id="IPR013783">
    <property type="entry name" value="Ig-like_fold"/>
</dbReference>
<dbReference type="InterPro" id="IPR008979">
    <property type="entry name" value="Galactose-bd-like_sf"/>
</dbReference>
<dbReference type="KEGG" id="wfu:AXE80_03575"/>
<evidence type="ECO:0000256" key="8">
    <source>
        <dbReference type="ARBA" id="ARBA00023157"/>
    </source>
</evidence>
<dbReference type="Pfam" id="PF18962">
    <property type="entry name" value="Por_Secre_tail"/>
    <property type="match status" value="1"/>
</dbReference>
<organism evidence="12 13">
    <name type="scientific">Wenyingzhuangia fucanilytica</name>
    <dbReference type="NCBI Taxonomy" id="1790137"/>
    <lineage>
        <taxon>Bacteria</taxon>
        <taxon>Pseudomonadati</taxon>
        <taxon>Bacteroidota</taxon>
        <taxon>Flavobacteriia</taxon>
        <taxon>Flavobacteriales</taxon>
        <taxon>Flavobacteriaceae</taxon>
        <taxon>Wenyingzhuangia</taxon>
    </lineage>
</organism>
<dbReference type="Proteomes" id="UP000092967">
    <property type="component" value="Chromosome"/>
</dbReference>
<feature type="domain" description="CBM6" evidence="11">
    <location>
        <begin position="456"/>
        <end position="579"/>
    </location>
</feature>
<keyword evidence="9" id="KW-0812">Transmembrane</keyword>
<dbReference type="PROSITE" id="PS51175">
    <property type="entry name" value="CBM6"/>
    <property type="match status" value="1"/>
</dbReference>
<keyword evidence="13" id="KW-1185">Reference proteome</keyword>
<comment type="subunit">
    <text evidence="3">Homotrimer.</text>
</comment>
<gene>
    <name evidence="12" type="ORF">AXE80_03575</name>
</gene>
<dbReference type="RefSeq" id="WP_068824512.1">
    <property type="nucleotide sequence ID" value="NZ_CP014224.1"/>
</dbReference>
<feature type="transmembrane region" description="Helical" evidence="9">
    <location>
        <begin position="12"/>
        <end position="31"/>
    </location>
</feature>
<dbReference type="PANTHER" id="PTHR45713:SF6">
    <property type="entry name" value="F5_8 TYPE C DOMAIN-CONTAINING PROTEIN"/>
    <property type="match status" value="1"/>
</dbReference>
<evidence type="ECO:0000256" key="5">
    <source>
        <dbReference type="ARBA" id="ARBA00022729"/>
    </source>
</evidence>
<dbReference type="EMBL" id="CP014224">
    <property type="protein sequence ID" value="ANW95414.1"/>
    <property type="molecule type" value="Genomic_DNA"/>
</dbReference>
<keyword evidence="8" id="KW-1015">Disulfide bond</keyword>
<dbReference type="Pfam" id="PF22633">
    <property type="entry name" value="F5_F8_type_C_2"/>
    <property type="match status" value="1"/>
</dbReference>
<dbReference type="SUPFAM" id="SSF51445">
    <property type="entry name" value="(Trans)glycosidases"/>
    <property type="match status" value="1"/>
</dbReference>
<dbReference type="GO" id="GO:0010185">
    <property type="term" value="P:regulation of cellular defense response"/>
    <property type="evidence" value="ECO:0007669"/>
    <property type="project" value="UniProtKB-ARBA"/>
</dbReference>
<dbReference type="InterPro" id="IPR051941">
    <property type="entry name" value="BG_Antigen-Binding_Lectin"/>
</dbReference>
<evidence type="ECO:0000259" key="10">
    <source>
        <dbReference type="PROSITE" id="PS50022"/>
    </source>
</evidence>
<evidence type="ECO:0000256" key="4">
    <source>
        <dbReference type="ARBA" id="ARBA00022723"/>
    </source>
</evidence>
<evidence type="ECO:0000256" key="3">
    <source>
        <dbReference type="ARBA" id="ARBA00011233"/>
    </source>
</evidence>
<dbReference type="OrthoDB" id="9775889at2"/>
<evidence type="ECO:0000313" key="13">
    <source>
        <dbReference type="Proteomes" id="UP000092967"/>
    </source>
</evidence>
<evidence type="ECO:0000256" key="7">
    <source>
        <dbReference type="ARBA" id="ARBA00022837"/>
    </source>
</evidence>
<keyword evidence="6" id="KW-0430">Lectin</keyword>
<dbReference type="SMART" id="SM00606">
    <property type="entry name" value="CBD_IV"/>
    <property type="match status" value="1"/>
</dbReference>
<sequence>MKNNSINVLKIAICSIAMFVYSVSLVAQSIVVNSTNYKQTIDMIGGDMERSSSAIQSAKNKEEIIQWGFGDINFNVCRVQYDKNQEITEGVKNWSFYDKQVTTMQAIKAVNPDIKFFATMRSDYDGYGDDNNMPDWIHTYSSKVTDVEKYGVFLADYCEYMSNQGVPIDILSTAKEWMWHVRASEADDIINTLNSELDERGIVKPVIIDQGFWSLAAGNTYLRDVASLGTKDLYTGFCSHNYANEDPDQWVAITERANALGKPMYDDETSTGSGSPTYGVEREMFKQIDEYIKKAERYKAGLNGEVYFEIWSRGIDKETRSIYFPAKGTGTRLRGYYMMKQFSNNILGYTYVTSSVNDLSKVYTITFRKDDKIVLWVINESTSEYTMPITMDQSTITSEVATHYWTNNTPIEGSITSYTASGNTFTPTLEGESMNCYIFDVTEETVEFCNHSSATDIIEAECYHDMSGIEKEDNTEGTESITGINDGDWIKFDAIDFGEGVDSLKARVASNTTGGSIEIRTESVSGTLIGTLPVNTTFGLQNWETLSVEIDPIAGVKDVYFVFKGGAGDLFNINWFQFLTPMPSVDLEGNTANGSVSLSWDLNHLELATQNLYRNILLSETGKILVAENIATNTYADHEVNNGETYYYWVEATTNDSSVIKSNIVTVTPSIPNLALATNGSVATQSSTAYSGPPELAIDGNTDGNYGGGSVTHTEHGENGSNTLKWWQVDLGANYIIENINIYNRTGSNYGERLNNFTVEVIDDKGNITFTQFYADYPNPSQTIEVGGVTGSMVKISKTSDYGITLAEVEVYGSNLLSMGNRDFNKINVYPNPVSNNVIITNSQNSTVEFYTVLGKLVFTDVAKSNEESYDISDFGKGIYFVKINQHGVSSTKKIIKK</sequence>
<dbReference type="Gene3D" id="2.60.120.260">
    <property type="entry name" value="Galactose-binding domain-like"/>
    <property type="match status" value="2"/>
</dbReference>
<dbReference type="STRING" id="1790137.AXE80_03575"/>
<feature type="domain" description="F5/8 type C" evidence="10">
    <location>
        <begin position="669"/>
        <end position="814"/>
    </location>
</feature>
<dbReference type="GO" id="GO:0046872">
    <property type="term" value="F:metal ion binding"/>
    <property type="evidence" value="ECO:0007669"/>
    <property type="project" value="UniProtKB-KW"/>
</dbReference>
<dbReference type="Gene3D" id="2.60.40.1180">
    <property type="entry name" value="Golgi alpha-mannosidase II"/>
    <property type="match status" value="1"/>
</dbReference>
<evidence type="ECO:0000313" key="12">
    <source>
        <dbReference type="EMBL" id="ANW95414.1"/>
    </source>
</evidence>
<dbReference type="NCBIfam" id="TIGR04183">
    <property type="entry name" value="Por_Secre_tail"/>
    <property type="match status" value="1"/>
</dbReference>
<dbReference type="PROSITE" id="PS50022">
    <property type="entry name" value="FA58C_3"/>
    <property type="match status" value="1"/>
</dbReference>
<evidence type="ECO:0008006" key="14">
    <source>
        <dbReference type="Google" id="ProtNLM"/>
    </source>
</evidence>
<evidence type="ECO:0000256" key="6">
    <source>
        <dbReference type="ARBA" id="ARBA00022734"/>
    </source>
</evidence>
<keyword evidence="5" id="KW-0732">Signal</keyword>
<dbReference type="SUPFAM" id="SSF49785">
    <property type="entry name" value="Galactose-binding domain-like"/>
    <property type="match status" value="2"/>
</dbReference>
<evidence type="ECO:0000256" key="2">
    <source>
        <dbReference type="ARBA" id="ARBA00010147"/>
    </source>
</evidence>
<dbReference type="Gene3D" id="2.60.40.10">
    <property type="entry name" value="Immunoglobulins"/>
    <property type="match status" value="1"/>
</dbReference>
<dbReference type="InterPro" id="IPR000421">
    <property type="entry name" value="FA58C"/>
</dbReference>
<dbReference type="AlphaFoldDB" id="A0A1B1Y3R7"/>
<evidence type="ECO:0000259" key="11">
    <source>
        <dbReference type="PROSITE" id="PS51175"/>
    </source>
</evidence>
<dbReference type="InterPro" id="IPR006585">
    <property type="entry name" value="FTP1"/>
</dbReference>
<dbReference type="Gene3D" id="3.20.20.80">
    <property type="entry name" value="Glycosidases"/>
    <property type="match status" value="1"/>
</dbReference>
<protein>
    <recommendedName>
        <fullName evidence="14">CBM6 domain-containing protein</fullName>
    </recommendedName>
</protein>
<dbReference type="InterPro" id="IPR013780">
    <property type="entry name" value="Glyco_hydro_b"/>
</dbReference>
<proteinExistence type="inferred from homology"/>
<dbReference type="InterPro" id="IPR006584">
    <property type="entry name" value="Cellulose-bd_IV"/>
</dbReference>
<comment type="function">
    <text evidence="1">Acts as a defensive agent. Recognizes blood group fucosylated oligosaccharides including A, B, H and Lewis B-type antigens. Does not recognize Lewis A antigen and has low affinity for monovalent haptens.</text>
</comment>
<name>A0A1B1Y3R7_9FLAO</name>
<dbReference type="PANTHER" id="PTHR45713">
    <property type="entry name" value="FTP DOMAIN-CONTAINING PROTEIN"/>
    <property type="match status" value="1"/>
</dbReference>
<dbReference type="InterPro" id="IPR017853">
    <property type="entry name" value="GH"/>
</dbReference>
<evidence type="ECO:0000256" key="1">
    <source>
        <dbReference type="ARBA" id="ARBA00002219"/>
    </source>
</evidence>
<dbReference type="InterPro" id="IPR005084">
    <property type="entry name" value="CBM6"/>
</dbReference>
<comment type="similarity">
    <text evidence="2">Belongs to the fucolectin family.</text>
</comment>
<keyword evidence="4" id="KW-0479">Metal-binding</keyword>
<dbReference type="GO" id="GO:0042806">
    <property type="term" value="F:fucose binding"/>
    <property type="evidence" value="ECO:0007669"/>
    <property type="project" value="UniProtKB-ARBA"/>
</dbReference>
<keyword evidence="9" id="KW-1133">Transmembrane helix</keyword>
<reference evidence="12 13" key="1">
    <citation type="submission" date="2016-02" db="EMBL/GenBank/DDBJ databases">
        <authorList>
            <person name="Wen L."/>
            <person name="He K."/>
            <person name="Yang H."/>
        </authorList>
    </citation>
    <scope>NUCLEOTIDE SEQUENCE [LARGE SCALE GENOMIC DNA]</scope>
    <source>
        <strain evidence="12 13">CZ1127</strain>
    </source>
</reference>
<keyword evidence="9" id="KW-0472">Membrane</keyword>
<dbReference type="Pfam" id="PF03422">
    <property type="entry name" value="CBM_6"/>
    <property type="match status" value="1"/>
</dbReference>
<dbReference type="SMART" id="SM00607">
    <property type="entry name" value="FTP"/>
    <property type="match status" value="1"/>
</dbReference>
<dbReference type="CDD" id="cd04084">
    <property type="entry name" value="CBM6_xylanase-like"/>
    <property type="match status" value="1"/>
</dbReference>
<accession>A0A1B1Y3R7</accession>
<keyword evidence="7" id="KW-0106">Calcium</keyword>
<evidence type="ECO:0000256" key="9">
    <source>
        <dbReference type="SAM" id="Phobius"/>
    </source>
</evidence>